<name>A0A2J6QYS5_HYAVF</name>
<gene>
    <name evidence="2" type="ORF">L207DRAFT_188278</name>
</gene>
<keyword evidence="3" id="KW-1185">Reference proteome</keyword>
<proteinExistence type="predicted"/>
<feature type="compositionally biased region" description="Polar residues" evidence="1">
    <location>
        <begin position="223"/>
        <end position="239"/>
    </location>
</feature>
<protein>
    <submittedName>
        <fullName evidence="2">Uncharacterized protein</fullName>
    </submittedName>
</protein>
<evidence type="ECO:0000313" key="3">
    <source>
        <dbReference type="Proteomes" id="UP000235786"/>
    </source>
</evidence>
<reference evidence="2 3" key="1">
    <citation type="submission" date="2016-04" db="EMBL/GenBank/DDBJ databases">
        <title>A degradative enzymes factory behind the ericoid mycorrhizal symbiosis.</title>
        <authorList>
            <consortium name="DOE Joint Genome Institute"/>
            <person name="Martino E."/>
            <person name="Morin E."/>
            <person name="Grelet G."/>
            <person name="Kuo A."/>
            <person name="Kohler A."/>
            <person name="Daghino S."/>
            <person name="Barry K."/>
            <person name="Choi C."/>
            <person name="Cichocki N."/>
            <person name="Clum A."/>
            <person name="Copeland A."/>
            <person name="Hainaut M."/>
            <person name="Haridas S."/>
            <person name="Labutti K."/>
            <person name="Lindquist E."/>
            <person name="Lipzen A."/>
            <person name="Khouja H.-R."/>
            <person name="Murat C."/>
            <person name="Ohm R."/>
            <person name="Olson A."/>
            <person name="Spatafora J."/>
            <person name="Veneault-Fourrey C."/>
            <person name="Henrissat B."/>
            <person name="Grigoriev I."/>
            <person name="Martin F."/>
            <person name="Perotto S."/>
        </authorList>
    </citation>
    <scope>NUCLEOTIDE SEQUENCE [LARGE SCALE GENOMIC DNA]</scope>
    <source>
        <strain evidence="2 3">F</strain>
    </source>
</reference>
<evidence type="ECO:0000313" key="2">
    <source>
        <dbReference type="EMBL" id="PMD31417.1"/>
    </source>
</evidence>
<sequence length="239" mass="26950">MQLWSLGYDTVREAIRASGRRDGNCIRAERRLALLVIISFMYAWVRRLLCPSRLYVRRYSTRTSIPLQPSSIGGIAKRHGFFLPTCLPDLLTDCLISNPQCGERRRLVFIYAHGTRRPAHLSSCIFRFRGGLEGRGAGVPRGVEGSQLRPCASRRCMSMSIFGPPPTACKPRKTPATSHHLISLHVKRNETRLCASGRIKWQRMKSPRGKMMNGINIRAEPADSSSSRIRVSNWRASSD</sequence>
<evidence type="ECO:0000256" key="1">
    <source>
        <dbReference type="SAM" id="MobiDB-lite"/>
    </source>
</evidence>
<organism evidence="2 3">
    <name type="scientific">Hyaloscypha variabilis (strain UAMH 11265 / GT02V1 / F)</name>
    <name type="common">Meliniomyces variabilis</name>
    <dbReference type="NCBI Taxonomy" id="1149755"/>
    <lineage>
        <taxon>Eukaryota</taxon>
        <taxon>Fungi</taxon>
        <taxon>Dikarya</taxon>
        <taxon>Ascomycota</taxon>
        <taxon>Pezizomycotina</taxon>
        <taxon>Leotiomycetes</taxon>
        <taxon>Helotiales</taxon>
        <taxon>Hyaloscyphaceae</taxon>
        <taxon>Hyaloscypha</taxon>
        <taxon>Hyaloscypha variabilis</taxon>
    </lineage>
</organism>
<dbReference type="EMBL" id="KZ613962">
    <property type="protein sequence ID" value="PMD31417.1"/>
    <property type="molecule type" value="Genomic_DNA"/>
</dbReference>
<accession>A0A2J6QYS5</accession>
<dbReference type="AlphaFoldDB" id="A0A2J6QYS5"/>
<feature type="region of interest" description="Disordered" evidence="1">
    <location>
        <begin position="217"/>
        <end position="239"/>
    </location>
</feature>
<dbReference type="Proteomes" id="UP000235786">
    <property type="component" value="Unassembled WGS sequence"/>
</dbReference>